<protein>
    <recommendedName>
        <fullName evidence="3">DUF72 domain-containing protein</fullName>
    </recommendedName>
</protein>
<dbReference type="eggNOG" id="COG1801">
    <property type="taxonomic scope" value="Bacteria"/>
</dbReference>
<accession>F2NKS2</accession>
<dbReference type="Pfam" id="PF01904">
    <property type="entry name" value="DUF72"/>
    <property type="match status" value="1"/>
</dbReference>
<dbReference type="SUPFAM" id="SSF117396">
    <property type="entry name" value="TM1631-like"/>
    <property type="match status" value="1"/>
</dbReference>
<dbReference type="InterPro" id="IPR002763">
    <property type="entry name" value="DUF72"/>
</dbReference>
<evidence type="ECO:0000313" key="1">
    <source>
        <dbReference type="EMBL" id="AEB10835.1"/>
    </source>
</evidence>
<evidence type="ECO:0000313" key="2">
    <source>
        <dbReference type="Proteomes" id="UP000007030"/>
    </source>
</evidence>
<dbReference type="KEGG" id="mhd:Marky_0072"/>
<reference evidence="1 2" key="1">
    <citation type="journal article" date="2012" name="Stand. Genomic Sci.">
        <title>Complete genome sequence of the aerobic, heterotroph Marinithermus hydrothermalis type strain (T1(T)) from a deep-sea hydrothermal vent chimney.</title>
        <authorList>
            <person name="Copeland A."/>
            <person name="Gu W."/>
            <person name="Yasawong M."/>
            <person name="Lapidus A."/>
            <person name="Lucas S."/>
            <person name="Deshpande S."/>
            <person name="Pagani I."/>
            <person name="Tapia R."/>
            <person name="Cheng J.F."/>
            <person name="Goodwin L.A."/>
            <person name="Pitluck S."/>
            <person name="Liolios K."/>
            <person name="Ivanova N."/>
            <person name="Mavromatis K."/>
            <person name="Mikhailova N."/>
            <person name="Pati A."/>
            <person name="Chen A."/>
            <person name="Palaniappan K."/>
            <person name="Land M."/>
            <person name="Pan C."/>
            <person name="Brambilla E.M."/>
            <person name="Rohde M."/>
            <person name="Tindall B.J."/>
            <person name="Sikorski J."/>
            <person name="Goker M."/>
            <person name="Detter J.C."/>
            <person name="Bristow J."/>
            <person name="Eisen J.A."/>
            <person name="Markowitz V."/>
            <person name="Hugenholtz P."/>
            <person name="Kyrpides N.C."/>
            <person name="Klenk H.P."/>
            <person name="Woyke T."/>
        </authorList>
    </citation>
    <scope>NUCLEOTIDE SEQUENCE [LARGE SCALE GENOMIC DNA]</scope>
    <source>
        <strain evidence="2">DSM 14884 / JCM 11576 / T1</strain>
    </source>
</reference>
<dbReference type="PANTHER" id="PTHR30348:SF13">
    <property type="entry name" value="UPF0759 PROTEIN YUNF"/>
    <property type="match status" value="1"/>
</dbReference>
<keyword evidence="2" id="KW-1185">Reference proteome</keyword>
<evidence type="ECO:0008006" key="3">
    <source>
        <dbReference type="Google" id="ProtNLM"/>
    </source>
</evidence>
<name>F2NKS2_MARHT</name>
<sequence>MEVYLGTGGYANDDWIGPLYPPGTKPAAYLSIYARHFNAVELNASFYAIPGVKAFEGMLRRSEGRVRFAVKLHRSMTHERTATDETYRRLFESVRPLAEAGVLGPFLAQFPYAFHRTPENRRYLLDLVERFEGYRLAVEFRHASWDREAVRAAFRERGLIWVANDYPPLKGLPKPVLYVTAEAAYLRFHGRNTRTWWEGKTQAERHDYLYTPDELAPWVRALTEQQETIREAWLIFNNTTNGHALRNLAMMKALLEAAGLEAPIDPPRP</sequence>
<dbReference type="InterPro" id="IPR036520">
    <property type="entry name" value="UPF0759_sf"/>
</dbReference>
<dbReference type="RefSeq" id="WP_013702890.1">
    <property type="nucleotide sequence ID" value="NC_015387.1"/>
</dbReference>
<organism evidence="1 2">
    <name type="scientific">Marinithermus hydrothermalis (strain DSM 14884 / JCM 11576 / T1)</name>
    <dbReference type="NCBI Taxonomy" id="869210"/>
    <lineage>
        <taxon>Bacteria</taxon>
        <taxon>Thermotogati</taxon>
        <taxon>Deinococcota</taxon>
        <taxon>Deinococci</taxon>
        <taxon>Thermales</taxon>
        <taxon>Thermaceae</taxon>
        <taxon>Marinithermus</taxon>
    </lineage>
</organism>
<dbReference type="HOGENOM" id="CLU_046519_0_1_0"/>
<dbReference type="PANTHER" id="PTHR30348">
    <property type="entry name" value="UNCHARACTERIZED PROTEIN YECE"/>
    <property type="match status" value="1"/>
</dbReference>
<dbReference type="EMBL" id="CP002630">
    <property type="protein sequence ID" value="AEB10835.1"/>
    <property type="molecule type" value="Genomic_DNA"/>
</dbReference>
<dbReference type="Gene3D" id="3.20.20.410">
    <property type="entry name" value="Protein of unknown function UPF0759"/>
    <property type="match status" value="1"/>
</dbReference>
<proteinExistence type="predicted"/>
<dbReference type="STRING" id="869210.Marky_0072"/>
<dbReference type="AlphaFoldDB" id="F2NKS2"/>
<dbReference type="OrthoDB" id="9780310at2"/>
<gene>
    <name evidence="1" type="ordered locus">Marky_0072</name>
</gene>
<dbReference type="Proteomes" id="UP000007030">
    <property type="component" value="Chromosome"/>
</dbReference>